<dbReference type="EMBL" id="SUNJ01003270">
    <property type="protein sequence ID" value="TPP65377.1"/>
    <property type="molecule type" value="Genomic_DNA"/>
</dbReference>
<evidence type="ECO:0000259" key="1">
    <source>
        <dbReference type="Pfam" id="PF16134"/>
    </source>
</evidence>
<evidence type="ECO:0000313" key="3">
    <source>
        <dbReference type="Proteomes" id="UP000316759"/>
    </source>
</evidence>
<sequence>MTAARLLCLSFLSYPRSLTKCKEGGTTHCTKLLLDLFIKLINGDGKLDFLPKLLPEVAKLFQDDNMFESKFLDILWILDSAVVDVNLEAVRDRYFRLLHLCKPHVNPALLMERLSEDTLENLSLIQSKQQFQTRYVRTKTRLFFKQQKFNLLREENEGYAKLITELAQTKGPVDAVMIQVRSLIGYFDLDPNRVLDLILDAGEFRENMGTSIVKLIRLYNPDKLDLTHILGHKFHFDQDPGSVTPSSLYRIAAVLLANGLINLDVLYGHVSLHWTFFVSGHSMLIFVHFFRHDVC</sequence>
<accession>A0A504Z456</accession>
<evidence type="ECO:0000313" key="2">
    <source>
        <dbReference type="EMBL" id="TPP65377.1"/>
    </source>
</evidence>
<dbReference type="AlphaFoldDB" id="A0A504Z456"/>
<dbReference type="GO" id="GO:0003729">
    <property type="term" value="F:mRNA binding"/>
    <property type="evidence" value="ECO:0007669"/>
    <property type="project" value="TreeGrafter"/>
</dbReference>
<dbReference type="GO" id="GO:0000445">
    <property type="term" value="C:THO complex part of transcription export complex"/>
    <property type="evidence" value="ECO:0007669"/>
    <property type="project" value="TreeGrafter"/>
</dbReference>
<dbReference type="PANTHER" id="PTHR21597:SF0">
    <property type="entry name" value="THO COMPLEX SUBUNIT 2"/>
    <property type="match status" value="1"/>
</dbReference>
<keyword evidence="3" id="KW-1185">Reference proteome</keyword>
<dbReference type="STRING" id="46835.A0A504Z456"/>
<dbReference type="Pfam" id="PF16134">
    <property type="entry name" value="THOC2_N"/>
    <property type="match status" value="1"/>
</dbReference>
<dbReference type="InterPro" id="IPR040007">
    <property type="entry name" value="Tho2"/>
</dbReference>
<feature type="domain" description="THO complex subunit 2 N-terminal" evidence="1">
    <location>
        <begin position="27"/>
        <end position="271"/>
    </location>
</feature>
<dbReference type="InterPro" id="IPR032302">
    <property type="entry name" value="THOC2_N"/>
</dbReference>
<proteinExistence type="predicted"/>
<comment type="caution">
    <text evidence="2">The sequence shown here is derived from an EMBL/GenBank/DDBJ whole genome shotgun (WGS) entry which is preliminary data.</text>
</comment>
<organism evidence="2 3">
    <name type="scientific">Fasciola gigantica</name>
    <name type="common">Giant liver fluke</name>
    <dbReference type="NCBI Taxonomy" id="46835"/>
    <lineage>
        <taxon>Eukaryota</taxon>
        <taxon>Metazoa</taxon>
        <taxon>Spiralia</taxon>
        <taxon>Lophotrochozoa</taxon>
        <taxon>Platyhelminthes</taxon>
        <taxon>Trematoda</taxon>
        <taxon>Digenea</taxon>
        <taxon>Plagiorchiida</taxon>
        <taxon>Echinostomata</taxon>
        <taxon>Echinostomatoidea</taxon>
        <taxon>Fasciolidae</taxon>
        <taxon>Fasciola</taxon>
    </lineage>
</organism>
<protein>
    <submittedName>
        <fullName evidence="2">THO complex subunit 2 protein</fullName>
    </submittedName>
</protein>
<reference evidence="2 3" key="1">
    <citation type="submission" date="2019-04" db="EMBL/GenBank/DDBJ databases">
        <title>Annotation for the trematode Fasciola gigantica.</title>
        <authorList>
            <person name="Choi Y.-J."/>
        </authorList>
    </citation>
    <scope>NUCLEOTIDE SEQUENCE [LARGE SCALE GENOMIC DNA]</scope>
    <source>
        <strain evidence="2">Uganda_cow_1</strain>
    </source>
</reference>
<dbReference type="GO" id="GO:0006397">
    <property type="term" value="P:mRNA processing"/>
    <property type="evidence" value="ECO:0007669"/>
    <property type="project" value="InterPro"/>
</dbReference>
<dbReference type="Proteomes" id="UP000316759">
    <property type="component" value="Unassembled WGS sequence"/>
</dbReference>
<dbReference type="PANTHER" id="PTHR21597">
    <property type="entry name" value="THO2 PROTEIN"/>
    <property type="match status" value="1"/>
</dbReference>
<gene>
    <name evidence="2" type="ORF">FGIG_12598</name>
</gene>
<name>A0A504Z456_FASGI</name>
<dbReference type="GO" id="GO:0006406">
    <property type="term" value="P:mRNA export from nucleus"/>
    <property type="evidence" value="ECO:0007669"/>
    <property type="project" value="InterPro"/>
</dbReference>
<dbReference type="OrthoDB" id="29024at2759"/>